<protein>
    <recommendedName>
        <fullName evidence="3">Endonuclease/exonuclease/phosphatase domain-containing protein</fullName>
    </recommendedName>
</protein>
<reference evidence="2" key="1">
    <citation type="journal article" date="2013" name="Nature">
        <title>Draft genome of the wheat A-genome progenitor Triticum urartu.</title>
        <authorList>
            <person name="Ling H.Q."/>
            <person name="Zhao S."/>
            <person name="Liu D."/>
            <person name="Wang J."/>
            <person name="Sun H."/>
            <person name="Zhang C."/>
            <person name="Fan H."/>
            <person name="Li D."/>
            <person name="Dong L."/>
            <person name="Tao Y."/>
            <person name="Gao C."/>
            <person name="Wu H."/>
            <person name="Li Y."/>
            <person name="Cui Y."/>
            <person name="Guo X."/>
            <person name="Zheng S."/>
            <person name="Wang B."/>
            <person name="Yu K."/>
            <person name="Liang Q."/>
            <person name="Yang W."/>
            <person name="Lou X."/>
            <person name="Chen J."/>
            <person name="Feng M."/>
            <person name="Jian J."/>
            <person name="Zhang X."/>
            <person name="Luo G."/>
            <person name="Jiang Y."/>
            <person name="Liu J."/>
            <person name="Wang Z."/>
            <person name="Sha Y."/>
            <person name="Zhang B."/>
            <person name="Wu H."/>
            <person name="Tang D."/>
            <person name="Shen Q."/>
            <person name="Xue P."/>
            <person name="Zou S."/>
            <person name="Wang X."/>
            <person name="Liu X."/>
            <person name="Wang F."/>
            <person name="Yang Y."/>
            <person name="An X."/>
            <person name="Dong Z."/>
            <person name="Zhang K."/>
            <person name="Zhang X."/>
            <person name="Luo M.C."/>
            <person name="Dvorak J."/>
            <person name="Tong Y."/>
            <person name="Wang J."/>
            <person name="Yang H."/>
            <person name="Li Z."/>
            <person name="Wang D."/>
            <person name="Zhang A."/>
            <person name="Wang J."/>
        </authorList>
    </citation>
    <scope>NUCLEOTIDE SEQUENCE</scope>
    <source>
        <strain evidence="2">cv. G1812</strain>
    </source>
</reference>
<dbReference type="AlphaFoldDB" id="A0A8R7TWR6"/>
<sequence>MYNLQIPLGGNWLLVGDFNFIRSLDNRNLPGGDLNDIFIFNEIIAHLGLLELPLKGRSYTWSNMQDPSIRAVGLVLH</sequence>
<dbReference type="EnsemblPlants" id="TuG1812G0300002907.01.T01">
    <property type="protein sequence ID" value="TuG1812G0300002907.01.T01"/>
    <property type="gene ID" value="TuG1812G0300002907.01"/>
</dbReference>
<dbReference type="InterPro" id="IPR036691">
    <property type="entry name" value="Endo/exonu/phosph_ase_sf"/>
</dbReference>
<evidence type="ECO:0000313" key="2">
    <source>
        <dbReference type="Proteomes" id="UP000015106"/>
    </source>
</evidence>
<organism evidence="1 2">
    <name type="scientific">Triticum urartu</name>
    <name type="common">Red wild einkorn</name>
    <name type="synonym">Crithodium urartu</name>
    <dbReference type="NCBI Taxonomy" id="4572"/>
    <lineage>
        <taxon>Eukaryota</taxon>
        <taxon>Viridiplantae</taxon>
        <taxon>Streptophyta</taxon>
        <taxon>Embryophyta</taxon>
        <taxon>Tracheophyta</taxon>
        <taxon>Spermatophyta</taxon>
        <taxon>Magnoliopsida</taxon>
        <taxon>Liliopsida</taxon>
        <taxon>Poales</taxon>
        <taxon>Poaceae</taxon>
        <taxon>BOP clade</taxon>
        <taxon>Pooideae</taxon>
        <taxon>Triticodae</taxon>
        <taxon>Triticeae</taxon>
        <taxon>Triticinae</taxon>
        <taxon>Triticum</taxon>
    </lineage>
</organism>
<evidence type="ECO:0000313" key="1">
    <source>
        <dbReference type="EnsemblPlants" id="TuG1812G0300002907.01.T01"/>
    </source>
</evidence>
<keyword evidence="2" id="KW-1185">Reference proteome</keyword>
<name>A0A8R7TWR6_TRIUA</name>
<accession>A0A8R7TWR6</accession>
<dbReference type="Gramene" id="TuG1812G0300002907.01.T01">
    <property type="protein sequence ID" value="TuG1812G0300002907.01.T01"/>
    <property type="gene ID" value="TuG1812G0300002907.01"/>
</dbReference>
<reference evidence="1" key="3">
    <citation type="submission" date="2022-06" db="UniProtKB">
        <authorList>
            <consortium name="EnsemblPlants"/>
        </authorList>
    </citation>
    <scope>IDENTIFICATION</scope>
</reference>
<reference evidence="1" key="2">
    <citation type="submission" date="2018-03" db="EMBL/GenBank/DDBJ databases">
        <title>The Triticum urartu genome reveals the dynamic nature of wheat genome evolution.</title>
        <authorList>
            <person name="Ling H."/>
            <person name="Ma B."/>
            <person name="Shi X."/>
            <person name="Liu H."/>
            <person name="Dong L."/>
            <person name="Sun H."/>
            <person name="Cao Y."/>
            <person name="Gao Q."/>
            <person name="Zheng S."/>
            <person name="Li Y."/>
            <person name="Yu Y."/>
            <person name="Du H."/>
            <person name="Qi M."/>
            <person name="Li Y."/>
            <person name="Yu H."/>
            <person name="Cui Y."/>
            <person name="Wang N."/>
            <person name="Chen C."/>
            <person name="Wu H."/>
            <person name="Zhao Y."/>
            <person name="Zhang J."/>
            <person name="Li Y."/>
            <person name="Zhou W."/>
            <person name="Zhang B."/>
            <person name="Hu W."/>
            <person name="Eijk M."/>
            <person name="Tang J."/>
            <person name="Witsenboer H."/>
            <person name="Zhao S."/>
            <person name="Li Z."/>
            <person name="Zhang A."/>
            <person name="Wang D."/>
            <person name="Liang C."/>
        </authorList>
    </citation>
    <scope>NUCLEOTIDE SEQUENCE [LARGE SCALE GENOMIC DNA]</scope>
    <source>
        <strain evidence="1">cv. G1812</strain>
    </source>
</reference>
<evidence type="ECO:0008006" key="3">
    <source>
        <dbReference type="Google" id="ProtNLM"/>
    </source>
</evidence>
<dbReference type="Proteomes" id="UP000015106">
    <property type="component" value="Chromosome 3"/>
</dbReference>
<dbReference type="SUPFAM" id="SSF56219">
    <property type="entry name" value="DNase I-like"/>
    <property type="match status" value="1"/>
</dbReference>
<proteinExistence type="predicted"/>